<evidence type="ECO:0000256" key="1">
    <source>
        <dbReference type="SAM" id="MobiDB-lite"/>
    </source>
</evidence>
<sequence>MRSKQQPRPSYRWKNNREENASGFVMKHLVCEQDDNFSHLSRFFARDQSRMTSIAQDLERGKYGAAPVPSSFEPDEPTHPPFHFLKYQSALEPK</sequence>
<gene>
    <name evidence="2" type="ORF">PVAND_012580</name>
</gene>
<proteinExistence type="predicted"/>
<dbReference type="OrthoDB" id="7478186at2759"/>
<name>A0A9J6CMY5_POLVA</name>
<evidence type="ECO:0000313" key="2">
    <source>
        <dbReference type="EMBL" id="KAG5683292.1"/>
    </source>
</evidence>
<reference evidence="2" key="1">
    <citation type="submission" date="2021-03" db="EMBL/GenBank/DDBJ databases">
        <title>Chromosome level genome of the anhydrobiotic midge Polypedilum vanderplanki.</title>
        <authorList>
            <person name="Yoshida Y."/>
            <person name="Kikawada T."/>
            <person name="Gusev O."/>
        </authorList>
    </citation>
    <scope>NUCLEOTIDE SEQUENCE</scope>
    <source>
        <strain evidence="2">NIAS01</strain>
        <tissue evidence="2">Whole body or cell culture</tissue>
    </source>
</reference>
<accession>A0A9J6CMY5</accession>
<organism evidence="2 3">
    <name type="scientific">Polypedilum vanderplanki</name>
    <name type="common">Sleeping chironomid midge</name>
    <dbReference type="NCBI Taxonomy" id="319348"/>
    <lineage>
        <taxon>Eukaryota</taxon>
        <taxon>Metazoa</taxon>
        <taxon>Ecdysozoa</taxon>
        <taxon>Arthropoda</taxon>
        <taxon>Hexapoda</taxon>
        <taxon>Insecta</taxon>
        <taxon>Pterygota</taxon>
        <taxon>Neoptera</taxon>
        <taxon>Endopterygota</taxon>
        <taxon>Diptera</taxon>
        <taxon>Nematocera</taxon>
        <taxon>Chironomoidea</taxon>
        <taxon>Chironomidae</taxon>
        <taxon>Chironominae</taxon>
        <taxon>Polypedilum</taxon>
        <taxon>Polypedilum</taxon>
    </lineage>
</organism>
<dbReference type="Proteomes" id="UP001107558">
    <property type="component" value="Chromosome 1"/>
</dbReference>
<protein>
    <submittedName>
        <fullName evidence="2">Uncharacterized protein</fullName>
    </submittedName>
</protein>
<evidence type="ECO:0000313" key="3">
    <source>
        <dbReference type="Proteomes" id="UP001107558"/>
    </source>
</evidence>
<keyword evidence="3" id="KW-1185">Reference proteome</keyword>
<feature type="region of interest" description="Disordered" evidence="1">
    <location>
        <begin position="64"/>
        <end position="83"/>
    </location>
</feature>
<dbReference type="AlphaFoldDB" id="A0A9J6CMY5"/>
<comment type="caution">
    <text evidence="2">The sequence shown here is derived from an EMBL/GenBank/DDBJ whole genome shotgun (WGS) entry which is preliminary data.</text>
</comment>
<dbReference type="EMBL" id="JADBJN010000001">
    <property type="protein sequence ID" value="KAG5683292.1"/>
    <property type="molecule type" value="Genomic_DNA"/>
</dbReference>